<sequence length="192" mass="22470">MEELDPDHSGYVETYTLESLLKQIVKYEDEEALADEAHYCARVRMLNESRTPVIIRKYLKQKFESVHENWRRIRIATMRLTIISKRVDVIKAVIHSGSVLALYMRKPVGFKYKSGMHIFLKCPDVSPVEWHPFFLTSVPGDDYVSVHVRTLGDWTTYLRNLFQQISLKNGKEGRLSLYAQTFHINKNLPRDP</sequence>
<dbReference type="GO" id="GO:0005886">
    <property type="term" value="C:plasma membrane"/>
    <property type="evidence" value="ECO:0007669"/>
    <property type="project" value="TreeGrafter"/>
</dbReference>
<accession>A0A4Y7KXD1</accession>
<dbReference type="Gene3D" id="2.40.30.10">
    <property type="entry name" value="Translation factors"/>
    <property type="match status" value="1"/>
</dbReference>
<proteinExistence type="predicted"/>
<dbReference type="EMBL" id="CM010723">
    <property type="protein sequence ID" value="RZC76609.1"/>
    <property type="molecule type" value="Genomic_DNA"/>
</dbReference>
<dbReference type="PANTHER" id="PTHR11972:SF54">
    <property type="entry name" value="RESPIRATORY BURST OXIDASE HOMOLOG PROTEIN J-RELATED"/>
    <property type="match status" value="1"/>
</dbReference>
<name>A0A4Y7KXD1_PAPSO</name>
<dbReference type="Pfam" id="PF08022">
    <property type="entry name" value="FAD_binding_8"/>
    <property type="match status" value="1"/>
</dbReference>
<evidence type="ECO:0000259" key="2">
    <source>
        <dbReference type="PROSITE" id="PS51384"/>
    </source>
</evidence>
<keyword evidence="1" id="KW-0560">Oxidoreductase</keyword>
<dbReference type="Proteomes" id="UP000316621">
    <property type="component" value="Chromosome 9"/>
</dbReference>
<gene>
    <name evidence="3" type="ORF">C5167_000715</name>
</gene>
<evidence type="ECO:0000256" key="1">
    <source>
        <dbReference type="ARBA" id="ARBA00023002"/>
    </source>
</evidence>
<protein>
    <recommendedName>
        <fullName evidence="2">FAD-binding FR-type domain-containing protein</fullName>
    </recommendedName>
</protein>
<evidence type="ECO:0000313" key="3">
    <source>
        <dbReference type="EMBL" id="RZC76609.1"/>
    </source>
</evidence>
<dbReference type="GO" id="GO:0016174">
    <property type="term" value="F:NAD(P)H oxidase H2O2-forming activity"/>
    <property type="evidence" value="ECO:0007669"/>
    <property type="project" value="TreeGrafter"/>
</dbReference>
<reference evidence="3 4" key="1">
    <citation type="journal article" date="2018" name="Science">
        <title>The opium poppy genome and morphinan production.</title>
        <authorList>
            <person name="Guo L."/>
            <person name="Winzer T."/>
            <person name="Yang X."/>
            <person name="Li Y."/>
            <person name="Ning Z."/>
            <person name="He Z."/>
            <person name="Teodor R."/>
            <person name="Lu Y."/>
            <person name="Bowser T.A."/>
            <person name="Graham I.A."/>
            <person name="Ye K."/>
        </authorList>
    </citation>
    <scope>NUCLEOTIDE SEQUENCE [LARGE SCALE GENOMIC DNA]</scope>
    <source>
        <strain evidence="4">cv. HN1</strain>
        <tissue evidence="3">Leaves</tissue>
    </source>
</reference>
<dbReference type="PANTHER" id="PTHR11972">
    <property type="entry name" value="NADPH OXIDASE"/>
    <property type="match status" value="1"/>
</dbReference>
<dbReference type="STRING" id="3469.A0A4Y7KXD1"/>
<dbReference type="InterPro" id="IPR050369">
    <property type="entry name" value="RBOH/FRE"/>
</dbReference>
<dbReference type="PROSITE" id="PS51384">
    <property type="entry name" value="FAD_FR"/>
    <property type="match status" value="1"/>
</dbReference>
<feature type="domain" description="FAD-binding FR-type" evidence="2">
    <location>
        <begin position="75"/>
        <end position="189"/>
    </location>
</feature>
<dbReference type="InterPro" id="IPR017927">
    <property type="entry name" value="FAD-bd_FR_type"/>
</dbReference>
<dbReference type="InterPro" id="IPR017938">
    <property type="entry name" value="Riboflavin_synthase-like_b-brl"/>
</dbReference>
<keyword evidence="4" id="KW-1185">Reference proteome</keyword>
<organism evidence="3 4">
    <name type="scientific">Papaver somniferum</name>
    <name type="common">Opium poppy</name>
    <dbReference type="NCBI Taxonomy" id="3469"/>
    <lineage>
        <taxon>Eukaryota</taxon>
        <taxon>Viridiplantae</taxon>
        <taxon>Streptophyta</taxon>
        <taxon>Embryophyta</taxon>
        <taxon>Tracheophyta</taxon>
        <taxon>Spermatophyta</taxon>
        <taxon>Magnoliopsida</taxon>
        <taxon>Ranunculales</taxon>
        <taxon>Papaveraceae</taxon>
        <taxon>Papaveroideae</taxon>
        <taxon>Papaver</taxon>
    </lineage>
</organism>
<dbReference type="AlphaFoldDB" id="A0A4Y7KXD1"/>
<dbReference type="InterPro" id="IPR013112">
    <property type="entry name" value="FAD-bd_8"/>
</dbReference>
<dbReference type="Gramene" id="RZC76609">
    <property type="protein sequence ID" value="RZC76609"/>
    <property type="gene ID" value="C5167_000715"/>
</dbReference>
<dbReference type="SUPFAM" id="SSF63380">
    <property type="entry name" value="Riboflavin synthase domain-like"/>
    <property type="match status" value="1"/>
</dbReference>
<evidence type="ECO:0000313" key="4">
    <source>
        <dbReference type="Proteomes" id="UP000316621"/>
    </source>
</evidence>